<accession>A0A5N7BN05</accession>
<evidence type="ECO:0000313" key="1">
    <source>
        <dbReference type="EMBL" id="KAE8383043.1"/>
    </source>
</evidence>
<sequence length="179" mass="19455">MSPRSSTTVSISSMQYSLQELHMVAWGSGSTGHWAIFVPNSLGAPRGQLIHIGVQEKSSGTASIADPQLMIHGFRVTSSGADRSFQIVGARATLGQVEDAARHVHANYRYNFATKNFQTFAMDVLMRLNHLYPSNVTAEGISFLQNRGTVSMFLARIFNRPQVAYPQAGPPPSGGFVID</sequence>
<keyword evidence="2" id="KW-1185">Reference proteome</keyword>
<organism evidence="1 2">
    <name type="scientific">Aspergillus bertholletiae</name>
    <dbReference type="NCBI Taxonomy" id="1226010"/>
    <lineage>
        <taxon>Eukaryota</taxon>
        <taxon>Fungi</taxon>
        <taxon>Dikarya</taxon>
        <taxon>Ascomycota</taxon>
        <taxon>Pezizomycotina</taxon>
        <taxon>Eurotiomycetes</taxon>
        <taxon>Eurotiomycetidae</taxon>
        <taxon>Eurotiales</taxon>
        <taxon>Aspergillaceae</taxon>
        <taxon>Aspergillus</taxon>
        <taxon>Aspergillus subgen. Circumdati</taxon>
    </lineage>
</organism>
<gene>
    <name evidence="1" type="ORF">BDV26DRAFT_287829</name>
</gene>
<proteinExistence type="predicted"/>
<dbReference type="Proteomes" id="UP000326198">
    <property type="component" value="Unassembled WGS sequence"/>
</dbReference>
<name>A0A5N7BN05_9EURO</name>
<dbReference type="AlphaFoldDB" id="A0A5N7BN05"/>
<evidence type="ECO:0000313" key="2">
    <source>
        <dbReference type="Proteomes" id="UP000326198"/>
    </source>
</evidence>
<reference evidence="1 2" key="1">
    <citation type="submission" date="2019-04" db="EMBL/GenBank/DDBJ databases">
        <title>Friends and foes A comparative genomics studyof 23 Aspergillus species from section Flavi.</title>
        <authorList>
            <consortium name="DOE Joint Genome Institute"/>
            <person name="Kjaerbolling I."/>
            <person name="Vesth T."/>
            <person name="Frisvad J.C."/>
            <person name="Nybo J.L."/>
            <person name="Theobald S."/>
            <person name="Kildgaard S."/>
            <person name="Isbrandt T."/>
            <person name="Kuo A."/>
            <person name="Sato A."/>
            <person name="Lyhne E.K."/>
            <person name="Kogle M.E."/>
            <person name="Wiebenga A."/>
            <person name="Kun R.S."/>
            <person name="Lubbers R.J."/>
            <person name="Makela M.R."/>
            <person name="Barry K."/>
            <person name="Chovatia M."/>
            <person name="Clum A."/>
            <person name="Daum C."/>
            <person name="Haridas S."/>
            <person name="He G."/>
            <person name="LaButti K."/>
            <person name="Lipzen A."/>
            <person name="Mondo S."/>
            <person name="Riley R."/>
            <person name="Salamov A."/>
            <person name="Simmons B.A."/>
            <person name="Magnuson J.K."/>
            <person name="Henrissat B."/>
            <person name="Mortensen U.H."/>
            <person name="Larsen T.O."/>
            <person name="Devries R.P."/>
            <person name="Grigoriev I.V."/>
            <person name="Machida M."/>
            <person name="Baker S.E."/>
            <person name="Andersen M.R."/>
        </authorList>
    </citation>
    <scope>NUCLEOTIDE SEQUENCE [LARGE SCALE GENOMIC DNA]</scope>
    <source>
        <strain evidence="1 2">IBT 29228</strain>
    </source>
</reference>
<protein>
    <submittedName>
        <fullName evidence="1">Uncharacterized protein</fullName>
    </submittedName>
</protein>
<dbReference type="EMBL" id="ML736157">
    <property type="protein sequence ID" value="KAE8383043.1"/>
    <property type="molecule type" value="Genomic_DNA"/>
</dbReference>
<dbReference type="OrthoDB" id="4525994at2759"/>